<dbReference type="Proteomes" id="UP001165740">
    <property type="component" value="Chromosome 5"/>
</dbReference>
<evidence type="ECO:0000313" key="8">
    <source>
        <dbReference type="RefSeq" id="XP_055887272.1"/>
    </source>
</evidence>
<reference evidence="4 5" key="1">
    <citation type="submission" date="2025-04" db="UniProtKB">
        <authorList>
            <consortium name="RefSeq"/>
        </authorList>
    </citation>
    <scope>IDENTIFICATION</scope>
</reference>
<dbReference type="PANTHER" id="PTHR10088">
    <property type="entry name" value="GLUCOKINASE REGULATORY PROTEIN"/>
    <property type="match status" value="1"/>
</dbReference>
<dbReference type="Pfam" id="PF20741">
    <property type="entry name" value="GKRP-like_C"/>
    <property type="match status" value="1"/>
</dbReference>
<dbReference type="GO" id="GO:1901135">
    <property type="term" value="P:carbohydrate derivative metabolic process"/>
    <property type="evidence" value="ECO:0007669"/>
    <property type="project" value="InterPro"/>
</dbReference>
<gene>
    <name evidence="4 5 6 7 8" type="primary">LOC106066631</name>
</gene>
<dbReference type="Gene3D" id="1.10.8.1080">
    <property type="match status" value="1"/>
</dbReference>
<dbReference type="GeneID" id="106066631"/>
<dbReference type="Pfam" id="PF22198">
    <property type="entry name" value="GKRP_SIS_2"/>
    <property type="match status" value="1"/>
</dbReference>
<dbReference type="GO" id="GO:0009750">
    <property type="term" value="P:response to fructose"/>
    <property type="evidence" value="ECO:0007669"/>
    <property type="project" value="TreeGrafter"/>
</dbReference>
<dbReference type="OMA" id="WESADYE"/>
<dbReference type="RefSeq" id="XP_055887271.1">
    <property type="nucleotide sequence ID" value="XM_056031296.1"/>
</dbReference>
<evidence type="ECO:0000313" key="6">
    <source>
        <dbReference type="RefSeq" id="XP_055887270.1"/>
    </source>
</evidence>
<dbReference type="RefSeq" id="XP_055887270.1">
    <property type="nucleotide sequence ID" value="XM_056031295.1"/>
</dbReference>
<dbReference type="GO" id="GO:0005654">
    <property type="term" value="C:nucleoplasm"/>
    <property type="evidence" value="ECO:0007669"/>
    <property type="project" value="TreeGrafter"/>
</dbReference>
<keyword evidence="1" id="KW-0119">Carbohydrate metabolism</keyword>
<name>A0A9W3AJ37_BIOGL</name>
<dbReference type="PROSITE" id="PS51464">
    <property type="entry name" value="SIS"/>
    <property type="match status" value="1"/>
</dbReference>
<dbReference type="GO" id="GO:0019899">
    <property type="term" value="F:enzyme binding"/>
    <property type="evidence" value="ECO:0007669"/>
    <property type="project" value="TreeGrafter"/>
</dbReference>
<dbReference type="GO" id="GO:0004857">
    <property type="term" value="F:enzyme inhibitor activity"/>
    <property type="evidence" value="ECO:0007669"/>
    <property type="project" value="TreeGrafter"/>
</dbReference>
<accession>A0A9W3AJ37</accession>
<dbReference type="Gene3D" id="3.40.50.10490">
    <property type="entry name" value="Glucose-6-phosphate isomerase like protein, domain 1"/>
    <property type="match status" value="2"/>
</dbReference>
<dbReference type="InterPro" id="IPR040190">
    <property type="entry name" value="MURQ/GCKR"/>
</dbReference>
<dbReference type="GO" id="GO:0070095">
    <property type="term" value="F:fructose-6-phosphate binding"/>
    <property type="evidence" value="ECO:0007669"/>
    <property type="project" value="TreeGrafter"/>
</dbReference>
<dbReference type="InterPro" id="IPR054017">
    <property type="entry name" value="GKRP_SIS_2"/>
</dbReference>
<dbReference type="RefSeq" id="XP_055887269.1">
    <property type="nucleotide sequence ID" value="XM_056031294.1"/>
</dbReference>
<dbReference type="RefSeq" id="XP_055887268.1">
    <property type="nucleotide sequence ID" value="XM_056031293.1"/>
</dbReference>
<dbReference type="InterPro" id="IPR001347">
    <property type="entry name" value="SIS_dom"/>
</dbReference>
<evidence type="ECO:0000313" key="7">
    <source>
        <dbReference type="RefSeq" id="XP_055887271.1"/>
    </source>
</evidence>
<dbReference type="OrthoDB" id="311172at2759"/>
<dbReference type="RefSeq" id="XP_055887272.1">
    <property type="nucleotide sequence ID" value="XM_056031297.1"/>
</dbReference>
<dbReference type="AlphaFoldDB" id="A0A9W3AJ37"/>
<evidence type="ECO:0000313" key="4">
    <source>
        <dbReference type="RefSeq" id="XP_055887268.1"/>
    </source>
</evidence>
<dbReference type="GO" id="GO:0005829">
    <property type="term" value="C:cytosol"/>
    <property type="evidence" value="ECO:0007669"/>
    <property type="project" value="TreeGrafter"/>
</dbReference>
<keyword evidence="3" id="KW-1185">Reference proteome</keyword>
<dbReference type="Gene3D" id="3.40.50.12620">
    <property type="match status" value="1"/>
</dbReference>
<evidence type="ECO:0000259" key="2">
    <source>
        <dbReference type="PROSITE" id="PS51464"/>
    </source>
</evidence>
<sequence>MEQPITEQSNPLSSNIDVASSEEIVQILYACDLEIFHGWKNSQGIKDKGLIDKIENLAKKISNVIEKPGGGIVISGCGTSGRIAFLTARTFNCYLKSKGKEECFQYIIAGDDKALFTSIELAEDDPVVGAEKLNQVCKEKASVVYIGVTCGLSAPFVAGQLDLCLSQPEKYTPVLIGFNPVELARNLDIEKWDKTFLQVAQNLEIAEKQQKAFILNPVIGPEPITGSSRMKSGTTTRILLEVLSLFAIQKDIKLSIEELMSMYESVCNCVYKQSHHLGSLIDLAGASLNSGGNIYYLGCEGFGLMAMIDASECPPTYGASFHDIRGFVTGGFSALNNNDGDLSNLGSQYQISVEDFEREILPAITSDDLVVLLGEDIFQRSSKSLLDLPCKKAYVTFQWDQTSTSSTCVEFGLALSIALNAPLVDRISPDCKFLVMQLLEEVSLKWVVNSLSTGAHILKGKVCQNMMIDVKVSNSKLFHRAVGIVQNYSSLSHEESCHCLLKSIYDTDILTEEQTSAPVVSHINAASQKLMVVPVAILIAKLSCSIKSAKEMISCQPVLRKVLIQKDCSA</sequence>
<protein>
    <submittedName>
        <fullName evidence="4 5">Glucokinase regulatory protein-like</fullName>
    </submittedName>
</protein>
<dbReference type="InterPro" id="IPR046348">
    <property type="entry name" value="SIS_dom_sf"/>
</dbReference>
<evidence type="ECO:0000313" key="5">
    <source>
        <dbReference type="RefSeq" id="XP_055887269.1"/>
    </source>
</evidence>
<evidence type="ECO:0000313" key="3">
    <source>
        <dbReference type="Proteomes" id="UP001165740"/>
    </source>
</evidence>
<evidence type="ECO:0000256" key="1">
    <source>
        <dbReference type="ARBA" id="ARBA00023277"/>
    </source>
</evidence>
<dbReference type="Pfam" id="PF22645">
    <property type="entry name" value="GKRP_SIS_N"/>
    <property type="match status" value="1"/>
</dbReference>
<proteinExistence type="predicted"/>
<organism evidence="3 8">
    <name type="scientific">Biomphalaria glabrata</name>
    <name type="common">Bloodfluke planorb</name>
    <name type="synonym">Freshwater snail</name>
    <dbReference type="NCBI Taxonomy" id="6526"/>
    <lineage>
        <taxon>Eukaryota</taxon>
        <taxon>Metazoa</taxon>
        <taxon>Spiralia</taxon>
        <taxon>Lophotrochozoa</taxon>
        <taxon>Mollusca</taxon>
        <taxon>Gastropoda</taxon>
        <taxon>Heterobranchia</taxon>
        <taxon>Euthyneura</taxon>
        <taxon>Panpulmonata</taxon>
        <taxon>Hygrophila</taxon>
        <taxon>Lymnaeoidea</taxon>
        <taxon>Planorbidae</taxon>
        <taxon>Biomphalaria</taxon>
    </lineage>
</organism>
<dbReference type="GO" id="GO:0042593">
    <property type="term" value="P:glucose homeostasis"/>
    <property type="evidence" value="ECO:0007669"/>
    <property type="project" value="TreeGrafter"/>
</dbReference>
<dbReference type="PANTHER" id="PTHR10088:SF4">
    <property type="entry name" value="GLUCOKINASE REGULATORY PROTEIN"/>
    <property type="match status" value="1"/>
</dbReference>
<dbReference type="SUPFAM" id="SSF53697">
    <property type="entry name" value="SIS domain"/>
    <property type="match status" value="3"/>
</dbReference>
<dbReference type="GO" id="GO:0030246">
    <property type="term" value="F:carbohydrate binding"/>
    <property type="evidence" value="ECO:0007669"/>
    <property type="project" value="TreeGrafter"/>
</dbReference>
<feature type="domain" description="SIS" evidence="2">
    <location>
        <begin position="61"/>
        <end position="253"/>
    </location>
</feature>